<dbReference type="EMBL" id="BBWV01000002">
    <property type="protein sequence ID" value="GAO43068.1"/>
    <property type="molecule type" value="Genomic_DNA"/>
</dbReference>
<evidence type="ECO:0000256" key="3">
    <source>
        <dbReference type="ARBA" id="ARBA00022989"/>
    </source>
</evidence>
<dbReference type="GO" id="GO:0051119">
    <property type="term" value="F:sugar transmembrane transporter activity"/>
    <property type="evidence" value="ECO:0007669"/>
    <property type="project" value="InterPro"/>
</dbReference>
<dbReference type="NCBIfam" id="NF037968">
    <property type="entry name" value="SemiSWEET_2"/>
    <property type="match status" value="1"/>
</dbReference>
<name>A0A0E9MZV2_9BACT</name>
<keyword evidence="3 5" id="KW-1133">Transmembrane helix</keyword>
<evidence type="ECO:0000256" key="4">
    <source>
        <dbReference type="ARBA" id="ARBA00023136"/>
    </source>
</evidence>
<dbReference type="GO" id="GO:0016020">
    <property type="term" value="C:membrane"/>
    <property type="evidence" value="ECO:0007669"/>
    <property type="project" value="UniProtKB-SubCell"/>
</dbReference>
<keyword evidence="2 5" id="KW-0812">Transmembrane</keyword>
<feature type="transmembrane region" description="Helical" evidence="5">
    <location>
        <begin position="6"/>
        <end position="27"/>
    </location>
</feature>
<organism evidence="6 7">
    <name type="scientific">Flavihumibacter petaseus NBRC 106054</name>
    <dbReference type="NCBI Taxonomy" id="1220578"/>
    <lineage>
        <taxon>Bacteria</taxon>
        <taxon>Pseudomonadati</taxon>
        <taxon>Bacteroidota</taxon>
        <taxon>Chitinophagia</taxon>
        <taxon>Chitinophagales</taxon>
        <taxon>Chitinophagaceae</taxon>
        <taxon>Flavihumibacter</taxon>
    </lineage>
</organism>
<proteinExistence type="predicted"/>
<dbReference type="STRING" id="1220578.FPE01S_02_01730"/>
<dbReference type="Gene3D" id="1.20.1280.290">
    <property type="match status" value="1"/>
</dbReference>
<protein>
    <recommendedName>
        <fullName evidence="8">MtN3 and saliva related transmembrane protein</fullName>
    </recommendedName>
</protein>
<dbReference type="AlphaFoldDB" id="A0A0E9MZV2"/>
<dbReference type="Proteomes" id="UP000033121">
    <property type="component" value="Unassembled WGS sequence"/>
</dbReference>
<comment type="subcellular location">
    <subcellularLocation>
        <location evidence="1">Membrane</location>
        <topology evidence="1">Multi-pass membrane protein</topology>
    </subcellularLocation>
</comment>
<keyword evidence="4 5" id="KW-0472">Membrane</keyword>
<dbReference type="InterPro" id="IPR006603">
    <property type="entry name" value="PQ-loop_rpt"/>
</dbReference>
<gene>
    <name evidence="6" type="ORF">FPE01S_02_01730</name>
</gene>
<feature type="transmembrane region" description="Helical" evidence="5">
    <location>
        <begin position="39"/>
        <end position="58"/>
    </location>
</feature>
<evidence type="ECO:0000256" key="1">
    <source>
        <dbReference type="ARBA" id="ARBA00004141"/>
    </source>
</evidence>
<evidence type="ECO:0000313" key="7">
    <source>
        <dbReference type="Proteomes" id="UP000033121"/>
    </source>
</evidence>
<dbReference type="Pfam" id="PF04193">
    <property type="entry name" value="PQ-loop"/>
    <property type="match status" value="1"/>
</dbReference>
<sequence>MQRMANLPLYVGIGSGICTGISLLPQLIKLIREKKADDLSCGMLVLLLAGLGGWIWYGVLKSDWPIIITNAFSAIVNMLIIAFSLQYKKR</sequence>
<accession>A0A0E9MZV2</accession>
<evidence type="ECO:0000256" key="2">
    <source>
        <dbReference type="ARBA" id="ARBA00022692"/>
    </source>
</evidence>
<reference evidence="6 7" key="1">
    <citation type="submission" date="2015-04" db="EMBL/GenBank/DDBJ databases">
        <title>Whole genome shotgun sequence of Flavihumibacter petaseus NBRC 106054.</title>
        <authorList>
            <person name="Miyazawa S."/>
            <person name="Hosoyama A."/>
            <person name="Hashimoto M."/>
            <person name="Noguchi M."/>
            <person name="Tsuchikane K."/>
            <person name="Ohji S."/>
            <person name="Yamazoe A."/>
            <person name="Ichikawa N."/>
            <person name="Kimura A."/>
            <person name="Fujita N."/>
        </authorList>
    </citation>
    <scope>NUCLEOTIDE SEQUENCE [LARGE SCALE GENOMIC DNA]</scope>
    <source>
        <strain evidence="6 7">NBRC 106054</strain>
    </source>
</reference>
<feature type="transmembrane region" description="Helical" evidence="5">
    <location>
        <begin position="64"/>
        <end position="85"/>
    </location>
</feature>
<dbReference type="InterPro" id="IPR047662">
    <property type="entry name" value="SemiSWEET"/>
</dbReference>
<keyword evidence="7" id="KW-1185">Reference proteome</keyword>
<evidence type="ECO:0008006" key="8">
    <source>
        <dbReference type="Google" id="ProtNLM"/>
    </source>
</evidence>
<evidence type="ECO:0000256" key="5">
    <source>
        <dbReference type="SAM" id="Phobius"/>
    </source>
</evidence>
<comment type="caution">
    <text evidence="6">The sequence shown here is derived from an EMBL/GenBank/DDBJ whole genome shotgun (WGS) entry which is preliminary data.</text>
</comment>
<evidence type="ECO:0000313" key="6">
    <source>
        <dbReference type="EMBL" id="GAO43068.1"/>
    </source>
</evidence>